<feature type="transmembrane region" description="Helical" evidence="6">
    <location>
        <begin position="195"/>
        <end position="213"/>
    </location>
</feature>
<dbReference type="PANTHER" id="PTHR30485:SF2">
    <property type="entry name" value="BLL0597 PROTEIN"/>
    <property type="match status" value="1"/>
</dbReference>
<dbReference type="Gene3D" id="1.20.950.20">
    <property type="entry name" value="Transmembrane di-heme cytochromes, Chain C"/>
    <property type="match status" value="1"/>
</dbReference>
<dbReference type="EMBL" id="CP020083">
    <property type="protein sequence ID" value="ASR53529.1"/>
    <property type="molecule type" value="Genomic_DNA"/>
</dbReference>
<feature type="transmembrane region" description="Helical" evidence="6">
    <location>
        <begin position="148"/>
        <end position="166"/>
    </location>
</feature>
<keyword evidence="9" id="KW-1185">Reference proteome</keyword>
<evidence type="ECO:0000256" key="2">
    <source>
        <dbReference type="ARBA" id="ARBA00022475"/>
    </source>
</evidence>
<dbReference type="SUPFAM" id="SSF81342">
    <property type="entry name" value="Transmembrane di-heme cytochromes"/>
    <property type="match status" value="1"/>
</dbReference>
<evidence type="ECO:0000256" key="6">
    <source>
        <dbReference type="SAM" id="Phobius"/>
    </source>
</evidence>
<evidence type="ECO:0000313" key="8">
    <source>
        <dbReference type="EMBL" id="ASR53529.1"/>
    </source>
</evidence>
<gene>
    <name evidence="8" type="ORF">B5J99_13020</name>
</gene>
<dbReference type="PANTHER" id="PTHR30485">
    <property type="entry name" value="NI/FE-HYDROGENASE 1 B-TYPE CYTOCHROME SUBUNIT"/>
    <property type="match status" value="1"/>
</dbReference>
<feature type="transmembrane region" description="Helical" evidence="6">
    <location>
        <begin position="12"/>
        <end position="30"/>
    </location>
</feature>
<proteinExistence type="predicted"/>
<dbReference type="InterPro" id="IPR016174">
    <property type="entry name" value="Di-haem_cyt_TM"/>
</dbReference>
<dbReference type="Pfam" id="PF01292">
    <property type="entry name" value="Ni_hydr_CYTB"/>
    <property type="match status" value="1"/>
</dbReference>
<name>A0ABN5BCL9_9SPHN</name>
<organism evidence="8 9">
    <name type="scientific">Blastomonas fulva</name>
    <dbReference type="NCBI Taxonomy" id="1550728"/>
    <lineage>
        <taxon>Bacteria</taxon>
        <taxon>Pseudomonadati</taxon>
        <taxon>Pseudomonadota</taxon>
        <taxon>Alphaproteobacteria</taxon>
        <taxon>Sphingomonadales</taxon>
        <taxon>Sphingomonadaceae</taxon>
        <taxon>Blastomonas</taxon>
    </lineage>
</organism>
<protein>
    <recommendedName>
        <fullName evidence="7">Cytochrome b561 bacterial/Ni-hydrogenase domain-containing protein</fullName>
    </recommendedName>
</protein>
<dbReference type="InterPro" id="IPR011577">
    <property type="entry name" value="Cyt_b561_bac/Ni-Hgenase"/>
</dbReference>
<feature type="domain" description="Cytochrome b561 bacterial/Ni-hydrogenase" evidence="7">
    <location>
        <begin position="7"/>
        <end position="178"/>
    </location>
</feature>
<keyword evidence="4 6" id="KW-1133">Transmembrane helix</keyword>
<dbReference type="InterPro" id="IPR051542">
    <property type="entry name" value="Hydrogenase_cytochrome"/>
</dbReference>
<feature type="transmembrane region" description="Helical" evidence="6">
    <location>
        <begin position="93"/>
        <end position="115"/>
    </location>
</feature>
<dbReference type="Proteomes" id="UP000258016">
    <property type="component" value="Chromosome"/>
</dbReference>
<evidence type="ECO:0000313" key="9">
    <source>
        <dbReference type="Proteomes" id="UP000258016"/>
    </source>
</evidence>
<accession>A0ABN5BCL9</accession>
<evidence type="ECO:0000256" key="1">
    <source>
        <dbReference type="ARBA" id="ARBA00004651"/>
    </source>
</evidence>
<evidence type="ECO:0000259" key="7">
    <source>
        <dbReference type="Pfam" id="PF01292"/>
    </source>
</evidence>
<keyword evidence="5 6" id="KW-0472">Membrane</keyword>
<evidence type="ECO:0000256" key="3">
    <source>
        <dbReference type="ARBA" id="ARBA00022692"/>
    </source>
</evidence>
<sequence length="218" mass="23578">MSRGVRVWDLSVRSFHWLAVGCFAFSWWSAENGRMDLHYRSGLCMLAMLAFRLILGLIGGDTARFASFVKGPGAVVAQLRGRLHQPSVGHSPLSALSVVAMLLALSAQIGTGLFATDVDGLESGPLSFLVSFDTGRAAAAWHEASFNALLWLTGLHVAAVLFYLLARRRDYLTPMISGRDRQIDEAMAEPRPSKMVAATFAAGVAVLLAWSVSNGLWL</sequence>
<reference evidence="8 9" key="1">
    <citation type="submission" date="2017-03" db="EMBL/GenBank/DDBJ databases">
        <title>Complete genome sequence of Blastomonas fulva degrading microcsystin LR.</title>
        <authorList>
            <person name="Lee H.-g."/>
            <person name="Jin L."/>
            <person name="oh H.-M."/>
        </authorList>
    </citation>
    <scope>NUCLEOTIDE SEQUENCE [LARGE SCALE GENOMIC DNA]</scope>
    <source>
        <strain evidence="8 9">T2</strain>
    </source>
</reference>
<keyword evidence="2" id="KW-1003">Cell membrane</keyword>
<keyword evidence="3 6" id="KW-0812">Transmembrane</keyword>
<evidence type="ECO:0000256" key="4">
    <source>
        <dbReference type="ARBA" id="ARBA00022989"/>
    </source>
</evidence>
<evidence type="ECO:0000256" key="5">
    <source>
        <dbReference type="ARBA" id="ARBA00023136"/>
    </source>
</evidence>
<comment type="subcellular location">
    <subcellularLocation>
        <location evidence="1">Cell membrane</location>
        <topology evidence="1">Multi-pass membrane protein</topology>
    </subcellularLocation>
</comment>
<feature type="transmembrane region" description="Helical" evidence="6">
    <location>
        <begin position="42"/>
        <end position="59"/>
    </location>
</feature>